<protein>
    <submittedName>
        <fullName evidence="1">Uu.00g134900.m01.CDS01</fullName>
    </submittedName>
</protein>
<gene>
    <name evidence="1" type="ORF">KHLLAP_LOCUS8932</name>
</gene>
<name>A0AAI8YKZ6_9PEZI</name>
<dbReference type="Proteomes" id="UP001295740">
    <property type="component" value="Unassembled WGS sequence"/>
</dbReference>
<accession>A0AAI8YKZ6</accession>
<dbReference type="EMBL" id="CAUWAG010000011">
    <property type="protein sequence ID" value="CAJ2508464.1"/>
    <property type="molecule type" value="Genomic_DNA"/>
</dbReference>
<organism evidence="1 2">
    <name type="scientific">Anthostomella pinea</name>
    <dbReference type="NCBI Taxonomy" id="933095"/>
    <lineage>
        <taxon>Eukaryota</taxon>
        <taxon>Fungi</taxon>
        <taxon>Dikarya</taxon>
        <taxon>Ascomycota</taxon>
        <taxon>Pezizomycotina</taxon>
        <taxon>Sordariomycetes</taxon>
        <taxon>Xylariomycetidae</taxon>
        <taxon>Xylariales</taxon>
        <taxon>Xylariaceae</taxon>
        <taxon>Anthostomella</taxon>
    </lineage>
</organism>
<dbReference type="PANTHER" id="PTHR42085">
    <property type="entry name" value="F-BOX DOMAIN-CONTAINING PROTEIN"/>
    <property type="match status" value="1"/>
</dbReference>
<dbReference type="PANTHER" id="PTHR42085:SF2">
    <property type="entry name" value="F-BOX DOMAIN-CONTAINING PROTEIN"/>
    <property type="match status" value="1"/>
</dbReference>
<dbReference type="AlphaFoldDB" id="A0AAI8YKZ6"/>
<evidence type="ECO:0000313" key="2">
    <source>
        <dbReference type="Proteomes" id="UP001295740"/>
    </source>
</evidence>
<proteinExistence type="predicted"/>
<evidence type="ECO:0000313" key="1">
    <source>
        <dbReference type="EMBL" id="CAJ2508464.1"/>
    </source>
</evidence>
<keyword evidence="2" id="KW-1185">Reference proteome</keyword>
<dbReference type="InterPro" id="IPR038883">
    <property type="entry name" value="AN11006-like"/>
</dbReference>
<comment type="caution">
    <text evidence="1">The sequence shown here is derived from an EMBL/GenBank/DDBJ whole genome shotgun (WGS) entry which is preliminary data.</text>
</comment>
<sequence>MTSLALANPPTLMSLPIELRCKIYVQVFDNEGKIHALNRRPDHRPKRHQKRRQGKMTVPPLLLACKQIHAEGTDIFWQKRLLWLNKATYKYLSDKFLASSMTLSLLVPKLSQTVAANIRHIRGQDTTQWAKMNKGRARFLLRQLPNLKTFRFHGKCHAWPFWSGSEYDEGIMKSALEYCGGDFGPVNDTQDIIKSFPLNPNTCKIEFQVVIVWTAMVLDDYDVYEIHINLNTGKHKIVPGRADDFGEFELGHWVEEDEVWEELRAVQ</sequence>
<reference evidence="1" key="1">
    <citation type="submission" date="2023-10" db="EMBL/GenBank/DDBJ databases">
        <authorList>
            <person name="Hackl T."/>
        </authorList>
    </citation>
    <scope>NUCLEOTIDE SEQUENCE</scope>
</reference>